<dbReference type="EMBL" id="BLLK01000058">
    <property type="protein sequence ID" value="GFH57681.1"/>
    <property type="molecule type" value="Genomic_DNA"/>
</dbReference>
<dbReference type="PROSITE" id="PS50059">
    <property type="entry name" value="FKBP_PPIASE"/>
    <property type="match status" value="1"/>
</dbReference>
<gene>
    <name evidence="3" type="ORF">CTEN210_14157</name>
</gene>
<sequence length="258" mass="28276">MRVSANALLATSFPAVLLLLCGHGILAFNNIYSTRTYIRTHTTTTCLQANLSRRNSLERISTAPLVALLPSLANTPMADAKCTDIDSCREIGEKKEEKDLKENPITITENGSRYKVLKTGFGDEVVKDDSKIDLIYSVSTLSNGYIYSQGMGYENIDVGNGKKMKDAGLDSLRVEIGKQDVPVGIESALVGMKKGERRRVELPPRVGFATSNWKPEPTTKRGKAGIEGYKRILEGNGPNQPGFPAATVWDVEILRIRS</sequence>
<evidence type="ECO:0000259" key="2">
    <source>
        <dbReference type="PROSITE" id="PS50059"/>
    </source>
</evidence>
<dbReference type="SUPFAM" id="SSF54534">
    <property type="entry name" value="FKBP-like"/>
    <property type="match status" value="1"/>
</dbReference>
<dbReference type="Gene3D" id="3.10.50.40">
    <property type="match status" value="1"/>
</dbReference>
<keyword evidence="1" id="KW-0697">Rotamase</keyword>
<name>A0AAD3D6N6_9STRA</name>
<dbReference type="Proteomes" id="UP001054902">
    <property type="component" value="Unassembled WGS sequence"/>
</dbReference>
<dbReference type="InterPro" id="IPR001179">
    <property type="entry name" value="PPIase_FKBP_dom"/>
</dbReference>
<comment type="caution">
    <text evidence="3">The sequence shown here is derived from an EMBL/GenBank/DDBJ whole genome shotgun (WGS) entry which is preliminary data.</text>
</comment>
<protein>
    <recommendedName>
        <fullName evidence="1">peptidylprolyl isomerase</fullName>
        <ecNumber evidence="1">5.2.1.8</ecNumber>
    </recommendedName>
</protein>
<evidence type="ECO:0000313" key="3">
    <source>
        <dbReference type="EMBL" id="GFH57681.1"/>
    </source>
</evidence>
<evidence type="ECO:0000313" key="4">
    <source>
        <dbReference type="Proteomes" id="UP001054902"/>
    </source>
</evidence>
<reference evidence="3 4" key="1">
    <citation type="journal article" date="2021" name="Sci. Rep.">
        <title>The genome of the diatom Chaetoceros tenuissimus carries an ancient integrated fragment of an extant virus.</title>
        <authorList>
            <person name="Hongo Y."/>
            <person name="Kimura K."/>
            <person name="Takaki Y."/>
            <person name="Yoshida Y."/>
            <person name="Baba S."/>
            <person name="Kobayashi G."/>
            <person name="Nagasaki K."/>
            <person name="Hano T."/>
            <person name="Tomaru Y."/>
        </authorList>
    </citation>
    <scope>NUCLEOTIDE SEQUENCE [LARGE SCALE GENOMIC DNA]</scope>
    <source>
        <strain evidence="3 4">NIES-3715</strain>
    </source>
</reference>
<dbReference type="Pfam" id="PF00254">
    <property type="entry name" value="FKBP_C"/>
    <property type="match status" value="1"/>
</dbReference>
<evidence type="ECO:0000256" key="1">
    <source>
        <dbReference type="PROSITE-ProRule" id="PRU00277"/>
    </source>
</evidence>
<proteinExistence type="predicted"/>
<keyword evidence="1" id="KW-0413">Isomerase</keyword>
<organism evidence="3 4">
    <name type="scientific">Chaetoceros tenuissimus</name>
    <dbReference type="NCBI Taxonomy" id="426638"/>
    <lineage>
        <taxon>Eukaryota</taxon>
        <taxon>Sar</taxon>
        <taxon>Stramenopiles</taxon>
        <taxon>Ochrophyta</taxon>
        <taxon>Bacillariophyta</taxon>
        <taxon>Coscinodiscophyceae</taxon>
        <taxon>Chaetocerotophycidae</taxon>
        <taxon>Chaetocerotales</taxon>
        <taxon>Chaetocerotaceae</taxon>
        <taxon>Chaetoceros</taxon>
    </lineage>
</organism>
<dbReference type="EC" id="5.2.1.8" evidence="1"/>
<dbReference type="InterPro" id="IPR046357">
    <property type="entry name" value="PPIase_dom_sf"/>
</dbReference>
<dbReference type="AlphaFoldDB" id="A0AAD3D6N6"/>
<dbReference type="GO" id="GO:0003755">
    <property type="term" value="F:peptidyl-prolyl cis-trans isomerase activity"/>
    <property type="evidence" value="ECO:0007669"/>
    <property type="project" value="UniProtKB-KW"/>
</dbReference>
<comment type="catalytic activity">
    <reaction evidence="1">
        <text>[protein]-peptidylproline (omega=180) = [protein]-peptidylproline (omega=0)</text>
        <dbReference type="Rhea" id="RHEA:16237"/>
        <dbReference type="Rhea" id="RHEA-COMP:10747"/>
        <dbReference type="Rhea" id="RHEA-COMP:10748"/>
        <dbReference type="ChEBI" id="CHEBI:83833"/>
        <dbReference type="ChEBI" id="CHEBI:83834"/>
        <dbReference type="EC" id="5.2.1.8"/>
    </reaction>
</comment>
<feature type="domain" description="PPIase FKBP-type" evidence="2">
    <location>
        <begin position="129"/>
        <end position="257"/>
    </location>
</feature>
<keyword evidence="4" id="KW-1185">Reference proteome</keyword>
<accession>A0AAD3D6N6</accession>